<feature type="region of interest" description="Disordered" evidence="1">
    <location>
        <begin position="1"/>
        <end position="68"/>
    </location>
</feature>
<gene>
    <name evidence="3" type="ORF">ENT37_00450</name>
</gene>
<name>A0A7C4KF89_9CHLR</name>
<accession>A0A7C4KF89</accession>
<comment type="caution">
    <text evidence="3">The sequence shown here is derived from an EMBL/GenBank/DDBJ whole genome shotgun (WGS) entry which is preliminary data.</text>
</comment>
<dbReference type="CDD" id="cd01948">
    <property type="entry name" value="EAL"/>
    <property type="match status" value="1"/>
</dbReference>
<dbReference type="PANTHER" id="PTHR33121:SF79">
    <property type="entry name" value="CYCLIC DI-GMP PHOSPHODIESTERASE PDED-RELATED"/>
    <property type="match status" value="1"/>
</dbReference>
<evidence type="ECO:0000256" key="1">
    <source>
        <dbReference type="SAM" id="MobiDB-lite"/>
    </source>
</evidence>
<dbReference type="InterPro" id="IPR035919">
    <property type="entry name" value="EAL_sf"/>
</dbReference>
<proteinExistence type="predicted"/>
<protein>
    <submittedName>
        <fullName evidence="3">EAL domain-containing protein</fullName>
    </submittedName>
</protein>
<dbReference type="GO" id="GO:0071111">
    <property type="term" value="F:cyclic-guanylate-specific phosphodiesterase activity"/>
    <property type="evidence" value="ECO:0007669"/>
    <property type="project" value="InterPro"/>
</dbReference>
<organism evidence="3">
    <name type="scientific">Anaerolinea thermolimosa</name>
    <dbReference type="NCBI Taxonomy" id="229919"/>
    <lineage>
        <taxon>Bacteria</taxon>
        <taxon>Bacillati</taxon>
        <taxon>Chloroflexota</taxon>
        <taxon>Anaerolineae</taxon>
        <taxon>Anaerolineales</taxon>
        <taxon>Anaerolineaceae</taxon>
        <taxon>Anaerolinea</taxon>
    </lineage>
</organism>
<reference evidence="3" key="1">
    <citation type="journal article" date="2020" name="mSystems">
        <title>Genome- and Community-Level Interaction Insights into Carbon Utilization and Element Cycling Functions of Hydrothermarchaeota in Hydrothermal Sediment.</title>
        <authorList>
            <person name="Zhou Z."/>
            <person name="Liu Y."/>
            <person name="Xu W."/>
            <person name="Pan J."/>
            <person name="Luo Z.H."/>
            <person name="Li M."/>
        </authorList>
    </citation>
    <scope>NUCLEOTIDE SEQUENCE [LARGE SCALE GENOMIC DNA]</scope>
    <source>
        <strain evidence="3">SpSt-573</strain>
    </source>
</reference>
<dbReference type="PANTHER" id="PTHR33121">
    <property type="entry name" value="CYCLIC DI-GMP PHOSPHODIESTERASE PDEF"/>
    <property type="match status" value="1"/>
</dbReference>
<feature type="domain" description="EAL" evidence="2">
    <location>
        <begin position="30"/>
        <end position="297"/>
    </location>
</feature>
<evidence type="ECO:0000313" key="3">
    <source>
        <dbReference type="EMBL" id="HGS20322.1"/>
    </source>
</evidence>
<feature type="compositionally biased region" description="Basic residues" evidence="1">
    <location>
        <begin position="35"/>
        <end position="53"/>
    </location>
</feature>
<dbReference type="Pfam" id="PF00563">
    <property type="entry name" value="EAL"/>
    <property type="match status" value="1"/>
</dbReference>
<dbReference type="AlphaFoldDB" id="A0A7C4KF89"/>
<dbReference type="InterPro" id="IPR001633">
    <property type="entry name" value="EAL_dom"/>
</dbReference>
<dbReference type="PROSITE" id="PS50883">
    <property type="entry name" value="EAL"/>
    <property type="match status" value="1"/>
</dbReference>
<dbReference type="SUPFAM" id="SSF141868">
    <property type="entry name" value="EAL domain-like"/>
    <property type="match status" value="1"/>
</dbReference>
<dbReference type="Gene3D" id="3.20.20.450">
    <property type="entry name" value="EAL domain"/>
    <property type="match status" value="1"/>
</dbReference>
<evidence type="ECO:0000259" key="2">
    <source>
        <dbReference type="PROSITE" id="PS50883"/>
    </source>
</evidence>
<dbReference type="InterPro" id="IPR050706">
    <property type="entry name" value="Cyclic-di-GMP_PDE-like"/>
</dbReference>
<dbReference type="SMART" id="SM00052">
    <property type="entry name" value="EAL"/>
    <property type="match status" value="1"/>
</dbReference>
<dbReference type="EMBL" id="DSYK01000024">
    <property type="protein sequence ID" value="HGS20322.1"/>
    <property type="molecule type" value="Genomic_DNA"/>
</dbReference>
<sequence>MPSCHAGGRCRPRDASRAGPRPVCGQGSRTARREGGRRHRCADRRGACRRPPQRRQQGARRLSPPQGDAAVLRPAARHDGGGDHPRRGLVSPASFISLAEQSGQILAIGEWALDEACRQASAWLQAGLAPGESFVSVNISTAQFLDLRFSEIVRQTLLRHGLQSHHLKLEITESVFLNNVDAVVHVFNQLEEMGVECMLDDFGTGYSSLGYLQHFSIKTLKIDQSFIWAIDHASRNNLIGAIMAVARELKMQTIAEGIETPAQRDFLQRLGCTLAQGYLFYRPLKAGQVEGLLAQSQRTFPLSPYADPTGWAEPVD</sequence>